<dbReference type="OrthoDB" id="5862706at2759"/>
<dbReference type="GO" id="GO:0003676">
    <property type="term" value="F:nucleic acid binding"/>
    <property type="evidence" value="ECO:0007669"/>
    <property type="project" value="InterPro"/>
</dbReference>
<dbReference type="EMBL" id="JARK01000140">
    <property type="protein sequence ID" value="EYC42193.1"/>
    <property type="molecule type" value="Genomic_DNA"/>
</dbReference>
<evidence type="ECO:0000313" key="3">
    <source>
        <dbReference type="Proteomes" id="UP000024635"/>
    </source>
</evidence>
<dbReference type="Pfam" id="PF01359">
    <property type="entry name" value="Transposase_1"/>
    <property type="match status" value="1"/>
</dbReference>
<name>A0A016WT49_9BILA</name>
<comment type="caution">
    <text evidence="2">The sequence shown here is derived from an EMBL/GenBank/DDBJ whole genome shotgun (WGS) entry which is preliminary data.</text>
</comment>
<evidence type="ECO:0000313" key="2">
    <source>
        <dbReference type="EMBL" id="EYC42193.1"/>
    </source>
</evidence>
<gene>
    <name evidence="2" type="primary">Acey_s0540.g3165</name>
    <name evidence="2" type="ORF">Y032_0540g3165</name>
</gene>
<evidence type="ECO:0000256" key="1">
    <source>
        <dbReference type="SAM" id="MobiDB-lite"/>
    </source>
</evidence>
<dbReference type="InterPro" id="IPR001888">
    <property type="entry name" value="Transposase_1"/>
</dbReference>
<dbReference type="Gene3D" id="3.30.420.10">
    <property type="entry name" value="Ribonuclease H-like superfamily/Ribonuclease H"/>
    <property type="match status" value="1"/>
</dbReference>
<feature type="region of interest" description="Disordered" evidence="1">
    <location>
        <begin position="1"/>
        <end position="88"/>
    </location>
</feature>
<reference evidence="3" key="1">
    <citation type="journal article" date="2015" name="Nat. Genet.">
        <title>The genome and transcriptome of the zoonotic hookworm Ancylostoma ceylanicum identify infection-specific gene families.</title>
        <authorList>
            <person name="Schwarz E.M."/>
            <person name="Hu Y."/>
            <person name="Antoshechkin I."/>
            <person name="Miller M.M."/>
            <person name="Sternberg P.W."/>
            <person name="Aroian R.V."/>
        </authorList>
    </citation>
    <scope>NUCLEOTIDE SEQUENCE</scope>
    <source>
        <strain evidence="3">HY135</strain>
    </source>
</reference>
<organism evidence="2 3">
    <name type="scientific">Ancylostoma ceylanicum</name>
    <dbReference type="NCBI Taxonomy" id="53326"/>
    <lineage>
        <taxon>Eukaryota</taxon>
        <taxon>Metazoa</taxon>
        <taxon>Ecdysozoa</taxon>
        <taxon>Nematoda</taxon>
        <taxon>Chromadorea</taxon>
        <taxon>Rhabditida</taxon>
        <taxon>Rhabditina</taxon>
        <taxon>Rhabditomorpha</taxon>
        <taxon>Strongyloidea</taxon>
        <taxon>Ancylostomatidae</taxon>
        <taxon>Ancylostomatinae</taxon>
        <taxon>Ancylostoma</taxon>
    </lineage>
</organism>
<dbReference type="Proteomes" id="UP000024635">
    <property type="component" value="Unassembled WGS sequence"/>
</dbReference>
<sequence>MYPSNSPQSPPGSRLQKSTDSMDPSCLDRWHAAHPGIHLSVSPSPPSTKGASGRPHYWRQELGPYDSNAHRAVGLPRGEDPPTQDKSDIHSENCLLCCFCDPRGMLYYELLPQGHTVTGAIYANQLQKLAEAVRERRPRRACSTITLGRM</sequence>
<feature type="compositionally biased region" description="Basic and acidic residues" evidence="1">
    <location>
        <begin position="77"/>
        <end position="88"/>
    </location>
</feature>
<protein>
    <submittedName>
        <fullName evidence="2">Uncharacterized protein</fullName>
    </submittedName>
</protein>
<dbReference type="AlphaFoldDB" id="A0A016WT49"/>
<accession>A0A016WT49</accession>
<keyword evidence="3" id="KW-1185">Reference proteome</keyword>
<proteinExistence type="predicted"/>
<dbReference type="InterPro" id="IPR036397">
    <property type="entry name" value="RNaseH_sf"/>
</dbReference>